<proteinExistence type="predicted"/>
<evidence type="ECO:0000256" key="6">
    <source>
        <dbReference type="ARBA" id="ARBA00047939"/>
    </source>
</evidence>
<keyword evidence="2" id="KW-0548">Nucleotidyltransferase</keyword>
<evidence type="ECO:0000256" key="4">
    <source>
        <dbReference type="ARBA" id="ARBA00022840"/>
    </source>
</evidence>
<evidence type="ECO:0000259" key="8">
    <source>
        <dbReference type="PROSITE" id="PS51459"/>
    </source>
</evidence>
<dbReference type="PROSITE" id="PS51459">
    <property type="entry name" value="FIDO"/>
    <property type="match status" value="1"/>
</dbReference>
<comment type="catalytic activity">
    <reaction evidence="6">
        <text>L-threonyl-[protein] + ATP = 3-O-(5'-adenylyl)-L-threonyl-[protein] + diphosphate</text>
        <dbReference type="Rhea" id="RHEA:54292"/>
        <dbReference type="Rhea" id="RHEA-COMP:11060"/>
        <dbReference type="Rhea" id="RHEA-COMP:13847"/>
        <dbReference type="ChEBI" id="CHEBI:30013"/>
        <dbReference type="ChEBI" id="CHEBI:30616"/>
        <dbReference type="ChEBI" id="CHEBI:33019"/>
        <dbReference type="ChEBI" id="CHEBI:138113"/>
        <dbReference type="EC" id="2.7.7.108"/>
    </reaction>
</comment>
<evidence type="ECO:0000256" key="3">
    <source>
        <dbReference type="ARBA" id="ARBA00022741"/>
    </source>
</evidence>
<evidence type="ECO:0000313" key="9">
    <source>
        <dbReference type="EMBL" id="RLP06747.1"/>
    </source>
</evidence>
<evidence type="ECO:0000313" key="10">
    <source>
        <dbReference type="EMBL" id="SYZ34096.1"/>
    </source>
</evidence>
<dbReference type="AlphaFoldDB" id="A0A383SA26"/>
<dbReference type="EMBL" id="UNQJ01000018">
    <property type="protein sequence ID" value="SYZ34096.1"/>
    <property type="molecule type" value="Genomic_DNA"/>
</dbReference>
<accession>A0A383SA26</accession>
<dbReference type="InterPro" id="IPR036597">
    <property type="entry name" value="Fido-like_dom_sf"/>
</dbReference>
<name>A0A383SA26_9ACTN</name>
<sequence>MSEDDKYTYPGSGGVLINSESIREAARLDAVMNDYASVAMAGLRAEPVPPKPGYEYLRHVHTRMFEQIVPGIAGRLRDVNVQAIGTGVAYARPEYIQDSLSQLFDRLDREDYLAGLDAETFATRFADRWGDLTAIHPYRDGNTRSHASHWALASARKSTLQVNWSSSKQRRRHDR</sequence>
<keyword evidence="1" id="KW-0808">Transferase</keyword>
<evidence type="ECO:0000256" key="5">
    <source>
        <dbReference type="ARBA" id="ARBA00034531"/>
    </source>
</evidence>
<reference evidence="9 12" key="3">
    <citation type="submission" date="2018-10" db="EMBL/GenBank/DDBJ databases">
        <title>Propionibacterium australiense Genome Sequencing and Assembly.</title>
        <authorList>
            <person name="Bernier A.-M."/>
            <person name="Bernard K."/>
        </authorList>
    </citation>
    <scope>NUCLEOTIDE SEQUENCE [LARGE SCALE GENOMIC DNA]</scope>
    <source>
        <strain evidence="9 12">NML98A078</strain>
    </source>
</reference>
<dbReference type="Pfam" id="PF02661">
    <property type="entry name" value="Fic"/>
    <property type="match status" value="1"/>
</dbReference>
<dbReference type="PANTHER" id="PTHR39560">
    <property type="entry name" value="PROTEIN ADENYLYLTRANSFERASE FIC-RELATED"/>
    <property type="match status" value="1"/>
</dbReference>
<protein>
    <recommendedName>
        <fullName evidence="5">protein adenylyltransferase</fullName>
        <ecNumber evidence="5">2.7.7.108</ecNumber>
    </recommendedName>
</protein>
<keyword evidence="4" id="KW-0067">ATP-binding</keyword>
<dbReference type="Gene3D" id="1.10.3290.10">
    <property type="entry name" value="Fido-like domain"/>
    <property type="match status" value="1"/>
</dbReference>
<dbReference type="SUPFAM" id="SSF140931">
    <property type="entry name" value="Fic-like"/>
    <property type="match status" value="1"/>
</dbReference>
<dbReference type="Proteomes" id="UP000263928">
    <property type="component" value="Unassembled WGS sequence"/>
</dbReference>
<dbReference type="GO" id="GO:0005524">
    <property type="term" value="F:ATP binding"/>
    <property type="evidence" value="ECO:0007669"/>
    <property type="project" value="UniProtKB-KW"/>
</dbReference>
<dbReference type="EMBL" id="RCIW01000023">
    <property type="protein sequence ID" value="RLP06747.1"/>
    <property type="molecule type" value="Genomic_DNA"/>
</dbReference>
<keyword evidence="11" id="KW-1185">Reference proteome</keyword>
<evidence type="ECO:0000256" key="1">
    <source>
        <dbReference type="ARBA" id="ARBA00022679"/>
    </source>
</evidence>
<comment type="catalytic activity">
    <reaction evidence="7">
        <text>L-tyrosyl-[protein] + ATP = O-(5'-adenylyl)-L-tyrosyl-[protein] + diphosphate</text>
        <dbReference type="Rhea" id="RHEA:54288"/>
        <dbReference type="Rhea" id="RHEA-COMP:10136"/>
        <dbReference type="Rhea" id="RHEA-COMP:13846"/>
        <dbReference type="ChEBI" id="CHEBI:30616"/>
        <dbReference type="ChEBI" id="CHEBI:33019"/>
        <dbReference type="ChEBI" id="CHEBI:46858"/>
        <dbReference type="ChEBI" id="CHEBI:83624"/>
        <dbReference type="EC" id="2.7.7.108"/>
    </reaction>
</comment>
<gene>
    <name evidence="9" type="ORF">D7U36_12320</name>
    <name evidence="10" type="ORF">PROPAUS_2098</name>
</gene>
<dbReference type="Proteomes" id="UP000279336">
    <property type="component" value="Unassembled WGS sequence"/>
</dbReference>
<evidence type="ECO:0000313" key="12">
    <source>
        <dbReference type="Proteomes" id="UP000279336"/>
    </source>
</evidence>
<dbReference type="EC" id="2.7.7.108" evidence="5"/>
<evidence type="ECO:0000313" key="11">
    <source>
        <dbReference type="Proteomes" id="UP000263928"/>
    </source>
</evidence>
<dbReference type="PANTHER" id="PTHR39560:SF1">
    <property type="entry name" value="PROTEIN ADENYLYLTRANSFERASE FIC-RELATED"/>
    <property type="match status" value="1"/>
</dbReference>
<dbReference type="RefSeq" id="WP_119162423.1">
    <property type="nucleotide sequence ID" value="NZ_RCIW01000023.1"/>
</dbReference>
<evidence type="ECO:0000256" key="7">
    <source>
        <dbReference type="ARBA" id="ARBA00048696"/>
    </source>
</evidence>
<evidence type="ECO:0000256" key="2">
    <source>
        <dbReference type="ARBA" id="ARBA00022695"/>
    </source>
</evidence>
<reference evidence="11" key="2">
    <citation type="submission" date="2018-08" db="EMBL/GenBank/DDBJ databases">
        <authorList>
            <person name="Hornung B."/>
        </authorList>
    </citation>
    <scope>NUCLEOTIDE SEQUENCE [LARGE SCALE GENOMIC DNA]</scope>
</reference>
<reference evidence="10" key="1">
    <citation type="submission" date="2018-08" db="EMBL/GenBank/DDBJ databases">
        <authorList>
            <person name="Ferrada E.E."/>
            <person name="Latorre B.A."/>
        </authorList>
    </citation>
    <scope>NUCLEOTIDE SEQUENCE [LARGE SCALE GENOMIC DNA]</scope>
    <source>
        <strain evidence="10">Propionibacterium_australiense1</strain>
    </source>
</reference>
<dbReference type="GO" id="GO:0070733">
    <property type="term" value="F:AMPylase activity"/>
    <property type="evidence" value="ECO:0007669"/>
    <property type="project" value="UniProtKB-EC"/>
</dbReference>
<keyword evidence="3" id="KW-0547">Nucleotide-binding</keyword>
<dbReference type="GO" id="GO:0051302">
    <property type="term" value="P:regulation of cell division"/>
    <property type="evidence" value="ECO:0007669"/>
    <property type="project" value="TreeGrafter"/>
</dbReference>
<feature type="domain" description="Fido" evidence="8">
    <location>
        <begin position="52"/>
        <end position="175"/>
    </location>
</feature>
<organism evidence="10 11">
    <name type="scientific">Propionibacterium australiense</name>
    <dbReference type="NCBI Taxonomy" id="119981"/>
    <lineage>
        <taxon>Bacteria</taxon>
        <taxon>Bacillati</taxon>
        <taxon>Actinomycetota</taxon>
        <taxon>Actinomycetes</taxon>
        <taxon>Propionibacteriales</taxon>
        <taxon>Propionibacteriaceae</taxon>
        <taxon>Propionibacterium</taxon>
    </lineage>
</organism>
<dbReference type="OrthoDB" id="9813719at2"/>
<dbReference type="InterPro" id="IPR003812">
    <property type="entry name" value="Fido"/>
</dbReference>